<reference evidence="1" key="2">
    <citation type="journal article" date="2015" name="Data Brief">
        <title>Shoot transcriptome of the giant reed, Arundo donax.</title>
        <authorList>
            <person name="Barrero R.A."/>
            <person name="Guerrero F.D."/>
            <person name="Moolhuijzen P."/>
            <person name="Goolsby J.A."/>
            <person name="Tidwell J."/>
            <person name="Bellgard S.E."/>
            <person name="Bellgard M.I."/>
        </authorList>
    </citation>
    <scope>NUCLEOTIDE SEQUENCE</scope>
    <source>
        <tissue evidence="1">Shoot tissue taken approximately 20 cm above the soil surface</tissue>
    </source>
</reference>
<sequence length="59" mass="6756">MISDALQRLNKPVRLLFSFSCVTRNATVKTSYKCDLGDISPCQSNLYILQAIIYELLMR</sequence>
<protein>
    <submittedName>
        <fullName evidence="1">Uncharacterized protein</fullName>
    </submittedName>
</protein>
<reference evidence="1" key="1">
    <citation type="submission" date="2014-09" db="EMBL/GenBank/DDBJ databases">
        <authorList>
            <person name="Magalhaes I.L.F."/>
            <person name="Oliveira U."/>
            <person name="Santos F.R."/>
            <person name="Vidigal T.H.D.A."/>
            <person name="Brescovit A.D."/>
            <person name="Santos A.J."/>
        </authorList>
    </citation>
    <scope>NUCLEOTIDE SEQUENCE</scope>
    <source>
        <tissue evidence="1">Shoot tissue taken approximately 20 cm above the soil surface</tissue>
    </source>
</reference>
<proteinExistence type="predicted"/>
<accession>A0A0A9D3M5</accession>
<dbReference type="AlphaFoldDB" id="A0A0A9D3M5"/>
<evidence type="ECO:0000313" key="1">
    <source>
        <dbReference type="EMBL" id="JAD83174.1"/>
    </source>
</evidence>
<name>A0A0A9D3M5_ARUDO</name>
<organism evidence="1">
    <name type="scientific">Arundo donax</name>
    <name type="common">Giant reed</name>
    <name type="synonym">Donax arundinaceus</name>
    <dbReference type="NCBI Taxonomy" id="35708"/>
    <lineage>
        <taxon>Eukaryota</taxon>
        <taxon>Viridiplantae</taxon>
        <taxon>Streptophyta</taxon>
        <taxon>Embryophyta</taxon>
        <taxon>Tracheophyta</taxon>
        <taxon>Spermatophyta</taxon>
        <taxon>Magnoliopsida</taxon>
        <taxon>Liliopsida</taxon>
        <taxon>Poales</taxon>
        <taxon>Poaceae</taxon>
        <taxon>PACMAD clade</taxon>
        <taxon>Arundinoideae</taxon>
        <taxon>Arundineae</taxon>
        <taxon>Arundo</taxon>
    </lineage>
</organism>
<dbReference type="EMBL" id="GBRH01214721">
    <property type="protein sequence ID" value="JAD83174.1"/>
    <property type="molecule type" value="Transcribed_RNA"/>
</dbReference>